<sequence>MYQVKDTIQHIFNDCPQYTRLKKSFIDVQRRIGESTRYPDFLQSKDNPNIQRT</sequence>
<dbReference type="Proteomes" id="UP001195483">
    <property type="component" value="Unassembled WGS sequence"/>
</dbReference>
<dbReference type="AlphaFoldDB" id="A0AAE0TA28"/>
<evidence type="ECO:0000313" key="1">
    <source>
        <dbReference type="EMBL" id="KAK3606545.1"/>
    </source>
</evidence>
<gene>
    <name evidence="1" type="ORF">CHS0354_041504</name>
</gene>
<reference evidence="1" key="3">
    <citation type="submission" date="2023-05" db="EMBL/GenBank/DDBJ databases">
        <authorList>
            <person name="Smith C.H."/>
        </authorList>
    </citation>
    <scope>NUCLEOTIDE SEQUENCE</scope>
    <source>
        <strain evidence="1">CHS0354</strain>
        <tissue evidence="1">Mantle</tissue>
    </source>
</reference>
<protein>
    <submittedName>
        <fullName evidence="1">Uncharacterized protein</fullName>
    </submittedName>
</protein>
<feature type="non-terminal residue" evidence="1">
    <location>
        <position position="53"/>
    </location>
</feature>
<reference evidence="1" key="1">
    <citation type="journal article" date="2021" name="Genome Biol. Evol.">
        <title>A High-Quality Reference Genome for a Parasitic Bivalve with Doubly Uniparental Inheritance (Bivalvia: Unionida).</title>
        <authorList>
            <person name="Smith C.H."/>
        </authorList>
    </citation>
    <scope>NUCLEOTIDE SEQUENCE</scope>
    <source>
        <strain evidence="1">CHS0354</strain>
    </source>
</reference>
<evidence type="ECO:0000313" key="2">
    <source>
        <dbReference type="Proteomes" id="UP001195483"/>
    </source>
</evidence>
<name>A0AAE0TA28_9BIVA</name>
<keyword evidence="2" id="KW-1185">Reference proteome</keyword>
<organism evidence="1 2">
    <name type="scientific">Potamilus streckersoni</name>
    <dbReference type="NCBI Taxonomy" id="2493646"/>
    <lineage>
        <taxon>Eukaryota</taxon>
        <taxon>Metazoa</taxon>
        <taxon>Spiralia</taxon>
        <taxon>Lophotrochozoa</taxon>
        <taxon>Mollusca</taxon>
        <taxon>Bivalvia</taxon>
        <taxon>Autobranchia</taxon>
        <taxon>Heteroconchia</taxon>
        <taxon>Palaeoheterodonta</taxon>
        <taxon>Unionida</taxon>
        <taxon>Unionoidea</taxon>
        <taxon>Unionidae</taxon>
        <taxon>Ambleminae</taxon>
        <taxon>Lampsilini</taxon>
        <taxon>Potamilus</taxon>
    </lineage>
</organism>
<accession>A0AAE0TA28</accession>
<dbReference type="EMBL" id="JAEAOA010002346">
    <property type="protein sequence ID" value="KAK3606545.1"/>
    <property type="molecule type" value="Genomic_DNA"/>
</dbReference>
<reference evidence="1" key="2">
    <citation type="journal article" date="2021" name="Genome Biol. Evol.">
        <title>Developing a high-quality reference genome for a parasitic bivalve with doubly uniparental inheritance (Bivalvia: Unionida).</title>
        <authorList>
            <person name="Smith C.H."/>
        </authorList>
    </citation>
    <scope>NUCLEOTIDE SEQUENCE</scope>
    <source>
        <strain evidence="1">CHS0354</strain>
        <tissue evidence="1">Mantle</tissue>
    </source>
</reference>
<comment type="caution">
    <text evidence="1">The sequence shown here is derived from an EMBL/GenBank/DDBJ whole genome shotgun (WGS) entry which is preliminary data.</text>
</comment>
<proteinExistence type="predicted"/>